<evidence type="ECO:0000256" key="2">
    <source>
        <dbReference type="SAM" id="Phobius"/>
    </source>
</evidence>
<accession>A0A6J8DGB6</accession>
<reference evidence="3 4" key="1">
    <citation type="submission" date="2020-06" db="EMBL/GenBank/DDBJ databases">
        <authorList>
            <person name="Li R."/>
            <person name="Bekaert M."/>
        </authorList>
    </citation>
    <scope>NUCLEOTIDE SEQUENCE [LARGE SCALE GENOMIC DNA]</scope>
    <source>
        <strain evidence="4">wild</strain>
    </source>
</reference>
<feature type="compositionally biased region" description="Basic and acidic residues" evidence="1">
    <location>
        <begin position="423"/>
        <end position="438"/>
    </location>
</feature>
<evidence type="ECO:0000313" key="3">
    <source>
        <dbReference type="EMBL" id="CAC5406130.1"/>
    </source>
</evidence>
<dbReference type="Proteomes" id="UP000507470">
    <property type="component" value="Unassembled WGS sequence"/>
</dbReference>
<evidence type="ECO:0000256" key="1">
    <source>
        <dbReference type="SAM" id="MobiDB-lite"/>
    </source>
</evidence>
<protein>
    <recommendedName>
        <fullName evidence="5">WSC domain-containing protein</fullName>
    </recommendedName>
</protein>
<dbReference type="EMBL" id="CACVKT020007176">
    <property type="protein sequence ID" value="CAC5406130.1"/>
    <property type="molecule type" value="Genomic_DNA"/>
</dbReference>
<name>A0A6J8DGB6_MYTCO</name>
<dbReference type="OrthoDB" id="6129194at2759"/>
<dbReference type="AlphaFoldDB" id="A0A6J8DGB6"/>
<sequence>MNGGILEADDAVIRNYTKEHVKIWLGAYSIITPWAGVFGCYFWNADDRNKSIEFDLQNKEECQIRCPQSKYEFFVFKEKTCYCLNSEKLPHDDHNDTSSTKCSDSTETDYVFIYKQNIGPTIDRDWTDTYNCITVECKNVDRIFTAENCDSMYNALCENTKNRSAINFYNATKFCENEDSFLRWDPSLLCSNSEESFDSKHWTSIKRSQQMFRLTAYDENVSLMPSQCKGIETSEDRNKFVEPSFVSCNELRTFYCRYGSRPLINSASNESPGHNVTMELPDNGHVTRYIIPGAIAGTTLLAIVVGVVIFVFRRRSAKRTSNLKHYAHRPIDTEEIGHVNSQNRYSYSEIKMEDSNQHDNMNDDGDDQYTTGPSNVYDHLNENKDRKIKTEKSHAIYDHSIGDTAEPDYDSAKHVVPTNPEYQEVRIGSEKESLKEKL</sequence>
<proteinExistence type="predicted"/>
<organism evidence="3 4">
    <name type="scientific">Mytilus coruscus</name>
    <name type="common">Sea mussel</name>
    <dbReference type="NCBI Taxonomy" id="42192"/>
    <lineage>
        <taxon>Eukaryota</taxon>
        <taxon>Metazoa</taxon>
        <taxon>Spiralia</taxon>
        <taxon>Lophotrochozoa</taxon>
        <taxon>Mollusca</taxon>
        <taxon>Bivalvia</taxon>
        <taxon>Autobranchia</taxon>
        <taxon>Pteriomorphia</taxon>
        <taxon>Mytilida</taxon>
        <taxon>Mytiloidea</taxon>
        <taxon>Mytilidae</taxon>
        <taxon>Mytilinae</taxon>
        <taxon>Mytilus</taxon>
    </lineage>
</organism>
<keyword evidence="2" id="KW-0472">Membrane</keyword>
<feature type="transmembrane region" description="Helical" evidence="2">
    <location>
        <begin position="289"/>
        <end position="312"/>
    </location>
</feature>
<keyword evidence="2" id="KW-0812">Transmembrane</keyword>
<keyword evidence="4" id="KW-1185">Reference proteome</keyword>
<evidence type="ECO:0000313" key="4">
    <source>
        <dbReference type="Proteomes" id="UP000507470"/>
    </source>
</evidence>
<feature type="region of interest" description="Disordered" evidence="1">
    <location>
        <begin position="418"/>
        <end position="438"/>
    </location>
</feature>
<evidence type="ECO:0008006" key="5">
    <source>
        <dbReference type="Google" id="ProtNLM"/>
    </source>
</evidence>
<feature type="region of interest" description="Disordered" evidence="1">
    <location>
        <begin position="355"/>
        <end position="374"/>
    </location>
</feature>
<keyword evidence="2" id="KW-1133">Transmembrane helix</keyword>
<gene>
    <name evidence="3" type="ORF">MCOR_39741</name>
</gene>